<keyword evidence="3" id="KW-1185">Reference proteome</keyword>
<comment type="caution">
    <text evidence="2">The sequence shown here is derived from an EMBL/GenBank/DDBJ whole genome shotgun (WGS) entry which is preliminary data.</text>
</comment>
<protein>
    <submittedName>
        <fullName evidence="2">Uncharacterized protein</fullName>
    </submittedName>
</protein>
<gene>
    <name evidence="2" type="ORF">CYMTET_30090</name>
</gene>
<evidence type="ECO:0000256" key="1">
    <source>
        <dbReference type="SAM" id="SignalP"/>
    </source>
</evidence>
<dbReference type="EMBL" id="LGRX02017268">
    <property type="protein sequence ID" value="KAK3260985.1"/>
    <property type="molecule type" value="Genomic_DNA"/>
</dbReference>
<evidence type="ECO:0000313" key="3">
    <source>
        <dbReference type="Proteomes" id="UP001190700"/>
    </source>
</evidence>
<keyword evidence="1" id="KW-0732">Signal</keyword>
<name>A0AAE0FK62_9CHLO</name>
<dbReference type="Proteomes" id="UP001190700">
    <property type="component" value="Unassembled WGS sequence"/>
</dbReference>
<feature type="signal peptide" evidence="1">
    <location>
        <begin position="1"/>
        <end position="18"/>
    </location>
</feature>
<dbReference type="AlphaFoldDB" id="A0AAE0FK62"/>
<accession>A0AAE0FK62</accession>
<feature type="chain" id="PRO_5042091193" evidence="1">
    <location>
        <begin position="19"/>
        <end position="76"/>
    </location>
</feature>
<sequence length="76" mass="7384">MIACFIGLLAFGIAGAAAGLGGSGIDGIDNNMGDFNSDRLLQVIGSALTAETRGFSGEGMAAEASVYGGVATTGEP</sequence>
<proteinExistence type="predicted"/>
<evidence type="ECO:0000313" key="2">
    <source>
        <dbReference type="EMBL" id="KAK3260985.1"/>
    </source>
</evidence>
<organism evidence="2 3">
    <name type="scientific">Cymbomonas tetramitiformis</name>
    <dbReference type="NCBI Taxonomy" id="36881"/>
    <lineage>
        <taxon>Eukaryota</taxon>
        <taxon>Viridiplantae</taxon>
        <taxon>Chlorophyta</taxon>
        <taxon>Pyramimonadophyceae</taxon>
        <taxon>Pyramimonadales</taxon>
        <taxon>Pyramimonadaceae</taxon>
        <taxon>Cymbomonas</taxon>
    </lineage>
</organism>
<reference evidence="2 3" key="1">
    <citation type="journal article" date="2015" name="Genome Biol. Evol.">
        <title>Comparative Genomics of a Bacterivorous Green Alga Reveals Evolutionary Causalities and Consequences of Phago-Mixotrophic Mode of Nutrition.</title>
        <authorList>
            <person name="Burns J.A."/>
            <person name="Paasch A."/>
            <person name="Narechania A."/>
            <person name="Kim E."/>
        </authorList>
    </citation>
    <scope>NUCLEOTIDE SEQUENCE [LARGE SCALE GENOMIC DNA]</scope>
    <source>
        <strain evidence="2 3">PLY_AMNH</strain>
    </source>
</reference>